<dbReference type="GO" id="GO:0009279">
    <property type="term" value="C:cell outer membrane"/>
    <property type="evidence" value="ECO:0007669"/>
    <property type="project" value="UniProtKB-SubCell"/>
</dbReference>
<dbReference type="PRINTS" id="PR01021">
    <property type="entry name" value="OMPADOMAIN"/>
</dbReference>
<keyword evidence="3" id="KW-0998">Cell outer membrane</keyword>
<gene>
    <name evidence="7" type="ORF">DZ860_06750</name>
</gene>
<protein>
    <submittedName>
        <fullName evidence="7">OmpA family protein</fullName>
    </submittedName>
</protein>
<keyword evidence="5" id="KW-0732">Signal</keyword>
<evidence type="ECO:0000256" key="4">
    <source>
        <dbReference type="PROSITE-ProRule" id="PRU00473"/>
    </source>
</evidence>
<evidence type="ECO:0000256" key="3">
    <source>
        <dbReference type="ARBA" id="ARBA00023237"/>
    </source>
</evidence>
<dbReference type="AlphaFoldDB" id="A0A3A6R739"/>
<evidence type="ECO:0000256" key="2">
    <source>
        <dbReference type="ARBA" id="ARBA00023136"/>
    </source>
</evidence>
<proteinExistence type="predicted"/>
<dbReference type="PROSITE" id="PS00018">
    <property type="entry name" value="EF_HAND_1"/>
    <property type="match status" value="1"/>
</dbReference>
<comment type="subcellular location">
    <subcellularLocation>
        <location evidence="1">Cell outer membrane</location>
    </subcellularLocation>
</comment>
<dbReference type="GO" id="GO:0005509">
    <property type="term" value="F:calcium ion binding"/>
    <property type="evidence" value="ECO:0007669"/>
    <property type="project" value="InterPro"/>
</dbReference>
<organism evidence="7 8">
    <name type="scientific">Vibrio sinensis</name>
    <dbReference type="NCBI Taxonomy" id="2302434"/>
    <lineage>
        <taxon>Bacteria</taxon>
        <taxon>Pseudomonadati</taxon>
        <taxon>Pseudomonadota</taxon>
        <taxon>Gammaproteobacteria</taxon>
        <taxon>Vibrionales</taxon>
        <taxon>Vibrionaceae</taxon>
        <taxon>Vibrio</taxon>
    </lineage>
</organism>
<comment type="caution">
    <text evidence="7">The sequence shown here is derived from an EMBL/GenBank/DDBJ whole genome shotgun (WGS) entry which is preliminary data.</text>
</comment>
<evidence type="ECO:0000256" key="1">
    <source>
        <dbReference type="ARBA" id="ARBA00004442"/>
    </source>
</evidence>
<keyword evidence="8" id="KW-1185">Reference proteome</keyword>
<reference evidence="7 8" key="1">
    <citation type="submission" date="2018-08" db="EMBL/GenBank/DDBJ databases">
        <title>Vibrio isolated from the Eastern China Marginal Seas.</title>
        <authorList>
            <person name="Li Y."/>
        </authorList>
    </citation>
    <scope>NUCLEOTIDE SEQUENCE [LARGE SCALE GENOMIC DNA]</scope>
    <source>
        <strain evidence="7 8">BEI233</strain>
    </source>
</reference>
<dbReference type="OrthoDB" id="9805832at2"/>
<dbReference type="SUPFAM" id="SSF103088">
    <property type="entry name" value="OmpA-like"/>
    <property type="match status" value="1"/>
</dbReference>
<dbReference type="CDD" id="cd07185">
    <property type="entry name" value="OmpA_C-like"/>
    <property type="match status" value="1"/>
</dbReference>
<dbReference type="RefSeq" id="WP_120030176.1">
    <property type="nucleotide sequence ID" value="NZ_QVMU01000004.1"/>
</dbReference>
<dbReference type="Gene3D" id="3.30.1330.60">
    <property type="entry name" value="OmpA-like domain"/>
    <property type="match status" value="1"/>
</dbReference>
<dbReference type="InterPro" id="IPR006664">
    <property type="entry name" value="OMP_bac"/>
</dbReference>
<dbReference type="PANTHER" id="PTHR30329">
    <property type="entry name" value="STATOR ELEMENT OF FLAGELLAR MOTOR COMPLEX"/>
    <property type="match status" value="1"/>
</dbReference>
<dbReference type="PANTHER" id="PTHR30329:SF21">
    <property type="entry name" value="LIPOPROTEIN YIAD-RELATED"/>
    <property type="match status" value="1"/>
</dbReference>
<dbReference type="InterPro" id="IPR036737">
    <property type="entry name" value="OmpA-like_sf"/>
</dbReference>
<keyword evidence="2 4" id="KW-0472">Membrane</keyword>
<evidence type="ECO:0000256" key="5">
    <source>
        <dbReference type="SAM" id="SignalP"/>
    </source>
</evidence>
<dbReference type="InterPro" id="IPR028974">
    <property type="entry name" value="TSP_type-3_rpt"/>
</dbReference>
<feature type="chain" id="PRO_5017457740" evidence="5">
    <location>
        <begin position="22"/>
        <end position="204"/>
    </location>
</feature>
<evidence type="ECO:0000313" key="7">
    <source>
        <dbReference type="EMBL" id="RJX72852.1"/>
    </source>
</evidence>
<dbReference type="Proteomes" id="UP000273252">
    <property type="component" value="Unassembled WGS sequence"/>
</dbReference>
<sequence length="204" mass="22615">MFKQLFLITACAAAISTYANADEEQYDYITTPDATQVADLLDDDKDGVINARDLCTGTPRNSQVDNDGCGEIIELEEKLGLHILFPNDSSEIEPLFKNQIEQMSRFLKEFPKTSIEIQGYASKVGKAEYNLNLSKRRALEVERALEQNGIASNRITIVGFGATNLEAQGDDEVSHAQNRKVVASVIGHKGSVKEEWTIFTKKAK</sequence>
<accession>A0A3A6R739</accession>
<dbReference type="InterPro" id="IPR050330">
    <property type="entry name" value="Bact_OuterMem_StrucFunc"/>
</dbReference>
<dbReference type="InterPro" id="IPR006665">
    <property type="entry name" value="OmpA-like"/>
</dbReference>
<dbReference type="SUPFAM" id="SSF103647">
    <property type="entry name" value="TSP type-3 repeat"/>
    <property type="match status" value="1"/>
</dbReference>
<dbReference type="EMBL" id="QVMU01000004">
    <property type="protein sequence ID" value="RJX72852.1"/>
    <property type="molecule type" value="Genomic_DNA"/>
</dbReference>
<feature type="domain" description="OmpA-like" evidence="6">
    <location>
        <begin position="72"/>
        <end position="189"/>
    </location>
</feature>
<dbReference type="PROSITE" id="PS51123">
    <property type="entry name" value="OMPA_2"/>
    <property type="match status" value="1"/>
</dbReference>
<evidence type="ECO:0000313" key="8">
    <source>
        <dbReference type="Proteomes" id="UP000273252"/>
    </source>
</evidence>
<dbReference type="Pfam" id="PF00691">
    <property type="entry name" value="OmpA"/>
    <property type="match status" value="1"/>
</dbReference>
<feature type="signal peptide" evidence="5">
    <location>
        <begin position="1"/>
        <end position="21"/>
    </location>
</feature>
<dbReference type="Gene3D" id="4.10.1080.10">
    <property type="entry name" value="TSP type-3 repeat"/>
    <property type="match status" value="1"/>
</dbReference>
<dbReference type="InterPro" id="IPR018247">
    <property type="entry name" value="EF_Hand_1_Ca_BS"/>
</dbReference>
<name>A0A3A6R739_9VIBR</name>
<evidence type="ECO:0000259" key="6">
    <source>
        <dbReference type="PROSITE" id="PS51123"/>
    </source>
</evidence>